<reference evidence="2" key="2">
    <citation type="submission" date="2020-11" db="EMBL/GenBank/DDBJ databases">
        <authorList>
            <person name="McCartney M.A."/>
            <person name="Auch B."/>
            <person name="Kono T."/>
            <person name="Mallez S."/>
            <person name="Becker A."/>
            <person name="Gohl D.M."/>
            <person name="Silverstein K.A.T."/>
            <person name="Koren S."/>
            <person name="Bechman K.B."/>
            <person name="Herman A."/>
            <person name="Abrahante J.E."/>
            <person name="Garbe J."/>
        </authorList>
    </citation>
    <scope>NUCLEOTIDE SEQUENCE</scope>
    <source>
        <strain evidence="2">Duluth1</strain>
        <tissue evidence="2">Whole animal</tissue>
    </source>
</reference>
<feature type="compositionally biased region" description="Basic and acidic residues" evidence="1">
    <location>
        <begin position="1"/>
        <end position="11"/>
    </location>
</feature>
<dbReference type="AlphaFoldDB" id="A0A9D4MJM3"/>
<sequence>MRRQPEVERFDATNTTRRQPEVERQDASKAVYRQPEAENQDAAKNSNLVMAVCLHNITNRDSGFYSGG</sequence>
<proteinExistence type="predicted"/>
<evidence type="ECO:0000256" key="1">
    <source>
        <dbReference type="SAM" id="MobiDB-lite"/>
    </source>
</evidence>
<feature type="compositionally biased region" description="Basic and acidic residues" evidence="1">
    <location>
        <begin position="18"/>
        <end position="27"/>
    </location>
</feature>
<gene>
    <name evidence="2" type="ORF">DPMN_000382</name>
</gene>
<reference evidence="2" key="1">
    <citation type="journal article" date="2019" name="bioRxiv">
        <title>The Genome of the Zebra Mussel, Dreissena polymorpha: A Resource for Invasive Species Research.</title>
        <authorList>
            <person name="McCartney M.A."/>
            <person name="Auch B."/>
            <person name="Kono T."/>
            <person name="Mallez S."/>
            <person name="Zhang Y."/>
            <person name="Obille A."/>
            <person name="Becker A."/>
            <person name="Abrahante J.E."/>
            <person name="Garbe J."/>
            <person name="Badalamenti J.P."/>
            <person name="Herman A."/>
            <person name="Mangelson H."/>
            <person name="Liachko I."/>
            <person name="Sullivan S."/>
            <person name="Sone E.D."/>
            <person name="Koren S."/>
            <person name="Silverstein K.A.T."/>
            <person name="Beckman K.B."/>
            <person name="Gohl D.M."/>
        </authorList>
    </citation>
    <scope>NUCLEOTIDE SEQUENCE</scope>
    <source>
        <strain evidence="2">Duluth1</strain>
        <tissue evidence="2">Whole animal</tissue>
    </source>
</reference>
<feature type="region of interest" description="Disordered" evidence="1">
    <location>
        <begin position="1"/>
        <end position="45"/>
    </location>
</feature>
<protein>
    <submittedName>
        <fullName evidence="2">Uncharacterized protein</fullName>
    </submittedName>
</protein>
<keyword evidence="3" id="KW-1185">Reference proteome</keyword>
<dbReference type="EMBL" id="JAIWYP010000001">
    <property type="protein sequence ID" value="KAH3876537.1"/>
    <property type="molecule type" value="Genomic_DNA"/>
</dbReference>
<evidence type="ECO:0000313" key="3">
    <source>
        <dbReference type="Proteomes" id="UP000828390"/>
    </source>
</evidence>
<organism evidence="2 3">
    <name type="scientific">Dreissena polymorpha</name>
    <name type="common">Zebra mussel</name>
    <name type="synonym">Mytilus polymorpha</name>
    <dbReference type="NCBI Taxonomy" id="45954"/>
    <lineage>
        <taxon>Eukaryota</taxon>
        <taxon>Metazoa</taxon>
        <taxon>Spiralia</taxon>
        <taxon>Lophotrochozoa</taxon>
        <taxon>Mollusca</taxon>
        <taxon>Bivalvia</taxon>
        <taxon>Autobranchia</taxon>
        <taxon>Heteroconchia</taxon>
        <taxon>Euheterodonta</taxon>
        <taxon>Imparidentia</taxon>
        <taxon>Neoheterodontei</taxon>
        <taxon>Myida</taxon>
        <taxon>Dreissenoidea</taxon>
        <taxon>Dreissenidae</taxon>
        <taxon>Dreissena</taxon>
    </lineage>
</organism>
<name>A0A9D4MJM3_DREPO</name>
<accession>A0A9D4MJM3</accession>
<evidence type="ECO:0000313" key="2">
    <source>
        <dbReference type="EMBL" id="KAH3876537.1"/>
    </source>
</evidence>
<comment type="caution">
    <text evidence="2">The sequence shown here is derived from an EMBL/GenBank/DDBJ whole genome shotgun (WGS) entry which is preliminary data.</text>
</comment>
<dbReference type="Proteomes" id="UP000828390">
    <property type="component" value="Unassembled WGS sequence"/>
</dbReference>